<dbReference type="Gramene" id="PHT74651">
    <property type="protein sequence ID" value="PHT74651"/>
    <property type="gene ID" value="T459_21928"/>
</dbReference>
<dbReference type="EMBL" id="AYRZ02000008">
    <property type="protein sequence ID" value="PHT74651.1"/>
    <property type="molecule type" value="Genomic_DNA"/>
</dbReference>
<name>A0A2G2YYC7_CAPAN</name>
<accession>A0A2G2YYC7</accession>
<reference evidence="1 2" key="2">
    <citation type="journal article" date="2017" name="Genome Biol.">
        <title>New reference genome sequences of hot pepper reveal the massive evolution of plant disease-resistance genes by retroduplication.</title>
        <authorList>
            <person name="Kim S."/>
            <person name="Park J."/>
            <person name="Yeom S.I."/>
            <person name="Kim Y.M."/>
            <person name="Seo E."/>
            <person name="Kim K.T."/>
            <person name="Kim M.S."/>
            <person name="Lee J.M."/>
            <person name="Cheong K."/>
            <person name="Shin H.S."/>
            <person name="Kim S.B."/>
            <person name="Han K."/>
            <person name="Lee J."/>
            <person name="Park M."/>
            <person name="Lee H.A."/>
            <person name="Lee H.Y."/>
            <person name="Lee Y."/>
            <person name="Oh S."/>
            <person name="Lee J.H."/>
            <person name="Choi E."/>
            <person name="Choi E."/>
            <person name="Lee S.E."/>
            <person name="Jeon J."/>
            <person name="Kim H."/>
            <person name="Choi G."/>
            <person name="Song H."/>
            <person name="Lee J."/>
            <person name="Lee S.C."/>
            <person name="Kwon J.K."/>
            <person name="Lee H.Y."/>
            <person name="Koo N."/>
            <person name="Hong Y."/>
            <person name="Kim R.W."/>
            <person name="Kang W.H."/>
            <person name="Huh J.H."/>
            <person name="Kang B.C."/>
            <person name="Yang T.J."/>
            <person name="Lee Y.H."/>
            <person name="Bennetzen J.L."/>
            <person name="Choi D."/>
        </authorList>
    </citation>
    <scope>NUCLEOTIDE SEQUENCE [LARGE SCALE GENOMIC DNA]</scope>
    <source>
        <strain evidence="2">cv. CM334</strain>
    </source>
</reference>
<reference evidence="1 2" key="1">
    <citation type="journal article" date="2014" name="Nat. Genet.">
        <title>Genome sequence of the hot pepper provides insights into the evolution of pungency in Capsicum species.</title>
        <authorList>
            <person name="Kim S."/>
            <person name="Park M."/>
            <person name="Yeom S.I."/>
            <person name="Kim Y.M."/>
            <person name="Lee J.M."/>
            <person name="Lee H.A."/>
            <person name="Seo E."/>
            <person name="Choi J."/>
            <person name="Cheong K."/>
            <person name="Kim K.T."/>
            <person name="Jung K."/>
            <person name="Lee G.W."/>
            <person name="Oh S.K."/>
            <person name="Bae C."/>
            <person name="Kim S.B."/>
            <person name="Lee H.Y."/>
            <person name="Kim S.Y."/>
            <person name="Kim M.S."/>
            <person name="Kang B.C."/>
            <person name="Jo Y.D."/>
            <person name="Yang H.B."/>
            <person name="Jeong H.J."/>
            <person name="Kang W.H."/>
            <person name="Kwon J.K."/>
            <person name="Shin C."/>
            <person name="Lim J.Y."/>
            <person name="Park J.H."/>
            <person name="Huh J.H."/>
            <person name="Kim J.S."/>
            <person name="Kim B.D."/>
            <person name="Cohen O."/>
            <person name="Paran I."/>
            <person name="Suh M.C."/>
            <person name="Lee S.B."/>
            <person name="Kim Y.K."/>
            <person name="Shin Y."/>
            <person name="Noh S.J."/>
            <person name="Park J."/>
            <person name="Seo Y.S."/>
            <person name="Kwon S.Y."/>
            <person name="Kim H.A."/>
            <person name="Park J.M."/>
            <person name="Kim H.J."/>
            <person name="Choi S.B."/>
            <person name="Bosland P.W."/>
            <person name="Reeves G."/>
            <person name="Jo S.H."/>
            <person name="Lee B.W."/>
            <person name="Cho H.T."/>
            <person name="Choi H.S."/>
            <person name="Lee M.S."/>
            <person name="Yu Y."/>
            <person name="Do Choi Y."/>
            <person name="Park B.S."/>
            <person name="van Deynze A."/>
            <person name="Ashrafi H."/>
            <person name="Hill T."/>
            <person name="Kim W.T."/>
            <person name="Pai H.S."/>
            <person name="Ahn H.K."/>
            <person name="Yeam I."/>
            <person name="Giovannoni J.J."/>
            <person name="Rose J.K."/>
            <person name="Sorensen I."/>
            <person name="Lee S.J."/>
            <person name="Kim R.W."/>
            <person name="Choi I.Y."/>
            <person name="Choi B.S."/>
            <person name="Lim J.S."/>
            <person name="Lee Y.H."/>
            <person name="Choi D."/>
        </authorList>
    </citation>
    <scope>NUCLEOTIDE SEQUENCE [LARGE SCALE GENOMIC DNA]</scope>
    <source>
        <strain evidence="2">cv. CM334</strain>
    </source>
</reference>
<protein>
    <submittedName>
        <fullName evidence="1">Uncharacterized protein</fullName>
    </submittedName>
</protein>
<proteinExistence type="predicted"/>
<gene>
    <name evidence="1" type="ORF">T459_21928</name>
</gene>
<organism evidence="1 2">
    <name type="scientific">Capsicum annuum</name>
    <name type="common">Capsicum pepper</name>
    <dbReference type="NCBI Taxonomy" id="4072"/>
    <lineage>
        <taxon>Eukaryota</taxon>
        <taxon>Viridiplantae</taxon>
        <taxon>Streptophyta</taxon>
        <taxon>Embryophyta</taxon>
        <taxon>Tracheophyta</taxon>
        <taxon>Spermatophyta</taxon>
        <taxon>Magnoliopsida</taxon>
        <taxon>eudicotyledons</taxon>
        <taxon>Gunneridae</taxon>
        <taxon>Pentapetalae</taxon>
        <taxon>asterids</taxon>
        <taxon>lamiids</taxon>
        <taxon>Solanales</taxon>
        <taxon>Solanaceae</taxon>
        <taxon>Solanoideae</taxon>
        <taxon>Capsiceae</taxon>
        <taxon>Capsicum</taxon>
    </lineage>
</organism>
<dbReference type="Proteomes" id="UP000222542">
    <property type="component" value="Unassembled WGS sequence"/>
</dbReference>
<evidence type="ECO:0000313" key="2">
    <source>
        <dbReference type="Proteomes" id="UP000222542"/>
    </source>
</evidence>
<sequence length="190" mass="20655">MQNLLFGVLKSKGVAKIAAVGFPWEVGDLLKKAALKGIDWTYKSDEKATPKKASLDYQPSVPRINGSLSLASFDSIVITKSQLVRTSANSASCYLQSTELPGNSIDQGLDSQLINFYTFSKMPQVKEIVVICDPSYHDIFKGKMTSDSQMQDAATFVGATNIVTSSCTNALPTMALAEKPEKFVGIDFKR</sequence>
<keyword evidence="2" id="KW-1185">Reference proteome</keyword>
<evidence type="ECO:0000313" key="1">
    <source>
        <dbReference type="EMBL" id="PHT74651.1"/>
    </source>
</evidence>
<comment type="caution">
    <text evidence="1">The sequence shown here is derived from an EMBL/GenBank/DDBJ whole genome shotgun (WGS) entry which is preliminary data.</text>
</comment>
<dbReference type="AlphaFoldDB" id="A0A2G2YYC7"/>